<dbReference type="EMBL" id="QPJI01000008">
    <property type="protein sequence ID" value="RCW67727.1"/>
    <property type="molecule type" value="Genomic_DNA"/>
</dbReference>
<comment type="caution">
    <text evidence="1">The sequence shown here is derived from an EMBL/GenBank/DDBJ whole genome shotgun (WGS) entry which is preliminary data.</text>
</comment>
<accession>A0A368XMM4</accession>
<gene>
    <name evidence="1" type="ORF">DET61_10883</name>
</gene>
<organism evidence="1 2">
    <name type="scientific">Marinobacter nauticus</name>
    <name type="common">Marinobacter hydrocarbonoclasticus</name>
    <name type="synonym">Marinobacter aquaeolei</name>
    <dbReference type="NCBI Taxonomy" id="2743"/>
    <lineage>
        <taxon>Bacteria</taxon>
        <taxon>Pseudomonadati</taxon>
        <taxon>Pseudomonadota</taxon>
        <taxon>Gammaproteobacteria</taxon>
        <taxon>Pseudomonadales</taxon>
        <taxon>Marinobacteraceae</taxon>
        <taxon>Marinobacter</taxon>
    </lineage>
</organism>
<name>A0A368XMM4_MARNT</name>
<evidence type="ECO:0000313" key="1">
    <source>
        <dbReference type="EMBL" id="RCW67727.1"/>
    </source>
</evidence>
<reference evidence="1 2" key="1">
    <citation type="submission" date="2018-07" db="EMBL/GenBank/DDBJ databases">
        <title>Freshwater and sediment microbial communities from various areas in North America, analyzing microbe dynamics in response to fracking.</title>
        <authorList>
            <person name="Lamendella R."/>
        </authorList>
    </citation>
    <scope>NUCLEOTIDE SEQUENCE [LARGE SCALE GENOMIC DNA]</scope>
    <source>
        <strain evidence="1 2">105B</strain>
    </source>
</reference>
<proteinExistence type="predicted"/>
<sequence length="100" mass="11008">MVLRRGIVSPELLVHVLDKGLIIRAFTYNQQSCSAGLAVLIPLCALPCHRVLQLRGGAEGPGHVFRVQVVISAKARHIIQAPGFTVLVAFFDQIYLMFLQ</sequence>
<dbReference type="Proteomes" id="UP000253647">
    <property type="component" value="Unassembled WGS sequence"/>
</dbReference>
<dbReference type="AlphaFoldDB" id="A0A368XMM4"/>
<evidence type="ECO:0000313" key="2">
    <source>
        <dbReference type="Proteomes" id="UP000253647"/>
    </source>
</evidence>
<protein>
    <submittedName>
        <fullName evidence="1">Uncharacterized protein</fullName>
    </submittedName>
</protein>